<dbReference type="Pfam" id="PF00532">
    <property type="entry name" value="Peripla_BP_1"/>
    <property type="match status" value="1"/>
</dbReference>
<organism evidence="6 7">
    <name type="scientific">Pseudokineococcus basanitobsidens</name>
    <dbReference type="NCBI Taxonomy" id="1926649"/>
    <lineage>
        <taxon>Bacteria</taxon>
        <taxon>Bacillati</taxon>
        <taxon>Actinomycetota</taxon>
        <taxon>Actinomycetes</taxon>
        <taxon>Kineosporiales</taxon>
        <taxon>Kineosporiaceae</taxon>
        <taxon>Pseudokineococcus</taxon>
    </lineage>
</organism>
<gene>
    <name evidence="6" type="ORF">WDZ17_06795</name>
</gene>
<dbReference type="InterPro" id="IPR000843">
    <property type="entry name" value="HTH_LacI"/>
</dbReference>
<dbReference type="CDD" id="cd06267">
    <property type="entry name" value="PBP1_LacI_sugar_binding-like"/>
    <property type="match status" value="1"/>
</dbReference>
<dbReference type="SUPFAM" id="SSF47413">
    <property type="entry name" value="lambda repressor-like DNA-binding domains"/>
    <property type="match status" value="1"/>
</dbReference>
<keyword evidence="7" id="KW-1185">Reference proteome</keyword>
<evidence type="ECO:0000256" key="3">
    <source>
        <dbReference type="ARBA" id="ARBA00023163"/>
    </source>
</evidence>
<dbReference type="Proteomes" id="UP001387100">
    <property type="component" value="Unassembled WGS sequence"/>
</dbReference>
<proteinExistence type="predicted"/>
<dbReference type="SUPFAM" id="SSF53822">
    <property type="entry name" value="Periplasmic binding protein-like I"/>
    <property type="match status" value="1"/>
</dbReference>
<keyword evidence="1" id="KW-0805">Transcription regulation</keyword>
<feature type="domain" description="HTH lacI-type" evidence="5">
    <location>
        <begin position="23"/>
        <end position="77"/>
    </location>
</feature>
<dbReference type="InterPro" id="IPR010982">
    <property type="entry name" value="Lambda_DNA-bd_dom_sf"/>
</dbReference>
<dbReference type="PROSITE" id="PS50932">
    <property type="entry name" value="HTH_LACI_2"/>
    <property type="match status" value="1"/>
</dbReference>
<dbReference type="Gene3D" id="1.10.260.40">
    <property type="entry name" value="lambda repressor-like DNA-binding domains"/>
    <property type="match status" value="1"/>
</dbReference>
<dbReference type="CDD" id="cd01392">
    <property type="entry name" value="HTH_LacI"/>
    <property type="match status" value="1"/>
</dbReference>
<evidence type="ECO:0000313" key="6">
    <source>
        <dbReference type="EMBL" id="MEJ5945003.1"/>
    </source>
</evidence>
<reference evidence="6 7" key="1">
    <citation type="journal article" date="2017" name="Int. J. Syst. Evol. Microbiol.">
        <title>Pseudokineococcus basanitobsidens sp. nov., isolated from volcanic rock.</title>
        <authorList>
            <person name="Lee D.W."/>
            <person name="Park M.Y."/>
            <person name="Kim J.J."/>
            <person name="Kim B.S."/>
        </authorList>
    </citation>
    <scope>NUCLEOTIDE SEQUENCE [LARGE SCALE GENOMIC DNA]</scope>
    <source>
        <strain evidence="6 7">DSM 103726</strain>
    </source>
</reference>
<dbReference type="PANTHER" id="PTHR30146:SF109">
    <property type="entry name" value="HTH-TYPE TRANSCRIPTIONAL REGULATOR GALS"/>
    <property type="match status" value="1"/>
</dbReference>
<dbReference type="GO" id="GO:0003677">
    <property type="term" value="F:DNA binding"/>
    <property type="evidence" value="ECO:0007669"/>
    <property type="project" value="UniProtKB-KW"/>
</dbReference>
<dbReference type="SMART" id="SM00354">
    <property type="entry name" value="HTH_LACI"/>
    <property type="match status" value="1"/>
</dbReference>
<dbReference type="Gene3D" id="3.40.50.2300">
    <property type="match status" value="2"/>
</dbReference>
<keyword evidence="2 6" id="KW-0238">DNA-binding</keyword>
<feature type="compositionally biased region" description="Polar residues" evidence="4">
    <location>
        <begin position="372"/>
        <end position="381"/>
    </location>
</feature>
<evidence type="ECO:0000256" key="2">
    <source>
        <dbReference type="ARBA" id="ARBA00023125"/>
    </source>
</evidence>
<comment type="caution">
    <text evidence="6">The sequence shown here is derived from an EMBL/GenBank/DDBJ whole genome shotgun (WGS) entry which is preliminary data.</text>
</comment>
<feature type="region of interest" description="Disordered" evidence="4">
    <location>
        <begin position="356"/>
        <end position="381"/>
    </location>
</feature>
<dbReference type="Pfam" id="PF00356">
    <property type="entry name" value="LacI"/>
    <property type="match status" value="1"/>
</dbReference>
<sequence length="381" mass="39316">MTGDDASRSAAADASAVVPAPVRTLQHVAELAGVSVKTASRALNDEPYVAPATAARVRDAAARAGYRVNATARDLRRGAPSPLVGLVSADLANPFYSRLAAGIEREIRPAGLLLVTSSSDEDPDAERAVVASLLERQVRALVVVSTTETHEHLAEERRPGTPLVMVDRSGSVEDADSVTLDNRAGARAAAEHLLTCSSGAPRLSVVTDLRRLETGRARLAGVADALHAAGLDPLGADRVREAHDVRSAERAVAELLAADPPPTAVLAMNNRLATGAVRAVAAAGERGARVAVAGFDDLELAAQVGLTVVAYDAEEMGRAVGRLVLERVRGERGPARRVVVPTTLVVNSPCGRGHGADAGLPAGAGRGHDRVTSLTPETAPA</sequence>
<dbReference type="EMBL" id="JBBIAA010000005">
    <property type="protein sequence ID" value="MEJ5945003.1"/>
    <property type="molecule type" value="Genomic_DNA"/>
</dbReference>
<evidence type="ECO:0000256" key="1">
    <source>
        <dbReference type="ARBA" id="ARBA00023015"/>
    </source>
</evidence>
<accession>A0ABU8RJ17</accession>
<evidence type="ECO:0000256" key="4">
    <source>
        <dbReference type="SAM" id="MobiDB-lite"/>
    </source>
</evidence>
<evidence type="ECO:0000313" key="7">
    <source>
        <dbReference type="Proteomes" id="UP001387100"/>
    </source>
</evidence>
<protein>
    <submittedName>
        <fullName evidence="6">LacI family DNA-binding transcriptional regulator</fullName>
    </submittedName>
</protein>
<keyword evidence="3" id="KW-0804">Transcription</keyword>
<evidence type="ECO:0000259" key="5">
    <source>
        <dbReference type="PROSITE" id="PS50932"/>
    </source>
</evidence>
<dbReference type="InterPro" id="IPR001761">
    <property type="entry name" value="Peripla_BP/Lac1_sug-bd_dom"/>
</dbReference>
<dbReference type="RefSeq" id="WP_339574388.1">
    <property type="nucleotide sequence ID" value="NZ_JBBIAA010000005.1"/>
</dbReference>
<dbReference type="InterPro" id="IPR028082">
    <property type="entry name" value="Peripla_BP_I"/>
</dbReference>
<dbReference type="PANTHER" id="PTHR30146">
    <property type="entry name" value="LACI-RELATED TRANSCRIPTIONAL REPRESSOR"/>
    <property type="match status" value="1"/>
</dbReference>
<name>A0ABU8RJ17_9ACTN</name>